<dbReference type="Proteomes" id="UP000029920">
    <property type="component" value="Unassembled WGS sequence"/>
</dbReference>
<reference evidence="4" key="3">
    <citation type="submission" date="2018-04" db="EMBL/GenBank/DDBJ databases">
        <authorList>
            <person name="Sheh A."/>
            <person name="Shen Z."/>
            <person name="Mannion A.J."/>
            <person name="Fox J.G."/>
        </authorList>
    </citation>
    <scope>NUCLEOTIDE SEQUENCE</scope>
    <source>
        <strain evidence="4">MIT-03-7007</strain>
    </source>
</reference>
<dbReference type="Pfam" id="PF13279">
    <property type="entry name" value="4HBT_2"/>
    <property type="match status" value="1"/>
</dbReference>
<proteinExistence type="inferred from homology"/>
<dbReference type="Gene3D" id="3.10.129.10">
    <property type="entry name" value="Hotdog Thioesterase"/>
    <property type="match status" value="1"/>
</dbReference>
<dbReference type="Proteomes" id="UP000244890">
    <property type="component" value="Chromosome"/>
</dbReference>
<sequence length="128" mass="14934">MMQIQVYYEDTDCGGIVYHTNYLKYCERARSQWFFDANLLPNNQEVGFVVKNMQIDFLQSAKLGDKLQIHTKILELKSASILLEQSIFLEHKKIFFAKLTLVCINQKGKITKIPQWAKEVFIKAQKSV</sequence>
<evidence type="ECO:0000313" key="4">
    <source>
        <dbReference type="EMBL" id="TLE13966.1"/>
    </source>
</evidence>
<dbReference type="EC" id="3.1.2.-" evidence="4"/>
<name>A0A2U8FBR3_9HELI</name>
<dbReference type="NCBIfam" id="TIGR00051">
    <property type="entry name" value="YbgC/FadM family acyl-CoA thioesterase"/>
    <property type="match status" value="1"/>
</dbReference>
<dbReference type="EMBL" id="CP021886">
    <property type="protein sequence ID" value="AWI33458.1"/>
    <property type="molecule type" value="Genomic_DNA"/>
</dbReference>
<organism evidence="3 6">
    <name type="scientific">Helicobacter apodemus</name>
    <dbReference type="NCBI Taxonomy" id="135569"/>
    <lineage>
        <taxon>Bacteria</taxon>
        <taxon>Pseudomonadati</taxon>
        <taxon>Campylobacterota</taxon>
        <taxon>Epsilonproteobacteria</taxon>
        <taxon>Campylobacterales</taxon>
        <taxon>Helicobacteraceae</taxon>
        <taxon>Helicobacter</taxon>
    </lineage>
</organism>
<dbReference type="PIRSF" id="PIRSF003230">
    <property type="entry name" value="YbgC"/>
    <property type="match status" value="1"/>
</dbReference>
<dbReference type="AlphaFoldDB" id="A0A2U8FBR3"/>
<evidence type="ECO:0000313" key="6">
    <source>
        <dbReference type="Proteomes" id="UP000244890"/>
    </source>
</evidence>
<keyword evidence="5" id="KW-1185">Reference proteome</keyword>
<dbReference type="PANTHER" id="PTHR31793:SF37">
    <property type="entry name" value="ACYL-COA THIOESTER HYDROLASE YBGC"/>
    <property type="match status" value="1"/>
</dbReference>
<evidence type="ECO:0000313" key="5">
    <source>
        <dbReference type="Proteomes" id="UP000029920"/>
    </source>
</evidence>
<dbReference type="PROSITE" id="PS01328">
    <property type="entry name" value="4HBCOA_THIOESTERASE"/>
    <property type="match status" value="1"/>
</dbReference>
<dbReference type="InterPro" id="IPR029069">
    <property type="entry name" value="HotDog_dom_sf"/>
</dbReference>
<evidence type="ECO:0000256" key="2">
    <source>
        <dbReference type="ARBA" id="ARBA00022801"/>
    </source>
</evidence>
<dbReference type="InterPro" id="IPR050563">
    <property type="entry name" value="4-hydroxybenzoyl-CoA_TE"/>
</dbReference>
<keyword evidence="2 4" id="KW-0378">Hydrolase</keyword>
<evidence type="ECO:0000256" key="1">
    <source>
        <dbReference type="ARBA" id="ARBA00005953"/>
    </source>
</evidence>
<protein>
    <submittedName>
        <fullName evidence="3">4-hydroxybenzoyl-CoA thioesterase</fullName>
    </submittedName>
    <submittedName>
        <fullName evidence="4">YbgC/FadM family acyl-CoA thioesterase</fullName>
        <ecNumber evidence="4">3.1.2.-</ecNumber>
    </submittedName>
</protein>
<accession>A0A2U8FBR3</accession>
<dbReference type="CDD" id="cd00586">
    <property type="entry name" value="4HBT"/>
    <property type="match status" value="1"/>
</dbReference>
<dbReference type="InterPro" id="IPR008272">
    <property type="entry name" value="HB-CoA_thioesterase_AS"/>
</dbReference>
<dbReference type="KEGG" id="had:CDV25_00820"/>
<dbReference type="SUPFAM" id="SSF54637">
    <property type="entry name" value="Thioesterase/thiol ester dehydrase-isomerase"/>
    <property type="match status" value="1"/>
</dbReference>
<comment type="similarity">
    <text evidence="1">Belongs to the 4-hydroxybenzoyl-CoA thioesterase family.</text>
</comment>
<dbReference type="OrthoDB" id="9808429at2"/>
<reference evidence="3 6" key="2">
    <citation type="submission" date="2017-06" db="EMBL/GenBank/DDBJ databases">
        <title>Complete genome of Helicobacter apodemus.</title>
        <authorList>
            <person name="Cho S."/>
        </authorList>
    </citation>
    <scope>NUCLEOTIDE SEQUENCE [LARGE SCALE GENOMIC DNA]</scope>
    <source>
        <strain evidence="3">SCJK1</strain>
        <strain evidence="6">SNUVETPUB-15-01</strain>
    </source>
</reference>
<reference evidence="4 5" key="1">
    <citation type="journal article" date="2014" name="Genome Announc.">
        <title>Draft genome sequences of eight enterohepatic helicobacter species isolated from both laboratory and wild rodents.</title>
        <authorList>
            <person name="Sheh A."/>
            <person name="Shen Z."/>
            <person name="Fox J.G."/>
        </authorList>
    </citation>
    <scope>NUCLEOTIDE SEQUENCE [LARGE SCALE GENOMIC DNA]</scope>
    <source>
        <strain evidence="4 5">MIT-03-7007</strain>
    </source>
</reference>
<dbReference type="EMBL" id="JRPC02000029">
    <property type="protein sequence ID" value="TLE13966.1"/>
    <property type="molecule type" value="Genomic_DNA"/>
</dbReference>
<gene>
    <name evidence="3" type="ORF">CDV25_00820</name>
    <name evidence="4" type="ORF">LS72_009305</name>
</gene>
<dbReference type="InterPro" id="IPR006684">
    <property type="entry name" value="YbgC/YbaW"/>
</dbReference>
<dbReference type="PANTHER" id="PTHR31793">
    <property type="entry name" value="4-HYDROXYBENZOYL-COA THIOESTERASE FAMILY MEMBER"/>
    <property type="match status" value="1"/>
</dbReference>
<dbReference type="GO" id="GO:0047617">
    <property type="term" value="F:fatty acyl-CoA hydrolase activity"/>
    <property type="evidence" value="ECO:0007669"/>
    <property type="project" value="TreeGrafter"/>
</dbReference>
<evidence type="ECO:0000313" key="3">
    <source>
        <dbReference type="EMBL" id="AWI33458.1"/>
    </source>
</evidence>